<keyword evidence="2" id="KW-1185">Reference proteome</keyword>
<reference evidence="1" key="1">
    <citation type="submission" date="2023-04" db="EMBL/GenBank/DDBJ databases">
        <title>Draft Genome sequencing of Naganishia species isolated from polar environments using Oxford Nanopore Technology.</title>
        <authorList>
            <person name="Leo P."/>
            <person name="Venkateswaran K."/>
        </authorList>
    </citation>
    <scope>NUCLEOTIDE SEQUENCE</scope>
    <source>
        <strain evidence="1">MNA-CCFEE 5423</strain>
    </source>
</reference>
<feature type="non-terminal residue" evidence="1">
    <location>
        <position position="805"/>
    </location>
</feature>
<gene>
    <name evidence="1" type="ORF">QFC21_007296</name>
</gene>
<protein>
    <submittedName>
        <fullName evidence="1">Uncharacterized protein</fullName>
    </submittedName>
</protein>
<evidence type="ECO:0000313" key="2">
    <source>
        <dbReference type="Proteomes" id="UP001227268"/>
    </source>
</evidence>
<organism evidence="1 2">
    <name type="scientific">Naganishia friedmannii</name>
    <dbReference type="NCBI Taxonomy" id="89922"/>
    <lineage>
        <taxon>Eukaryota</taxon>
        <taxon>Fungi</taxon>
        <taxon>Dikarya</taxon>
        <taxon>Basidiomycota</taxon>
        <taxon>Agaricomycotina</taxon>
        <taxon>Tremellomycetes</taxon>
        <taxon>Filobasidiales</taxon>
        <taxon>Filobasidiaceae</taxon>
        <taxon>Naganishia</taxon>
    </lineage>
</organism>
<accession>A0ACC2UWK4</accession>
<name>A0ACC2UWK4_9TREE</name>
<dbReference type="EMBL" id="JASBWT010000059">
    <property type="protein sequence ID" value="KAJ9091233.1"/>
    <property type="molecule type" value="Genomic_DNA"/>
</dbReference>
<comment type="caution">
    <text evidence="1">The sequence shown here is derived from an EMBL/GenBank/DDBJ whole genome shotgun (WGS) entry which is preliminary data.</text>
</comment>
<sequence length="805" mass="86036">MTSTSTSPYPPTSSHNNLNPNPRQGNDDKRQETTPTAYLSNNATMNLNNNPIGALSPESQRRSNIFGILHTESSAGATSSNALPPSQRRTSDDSRTSDSTFPARMSVGSLINRSDERENGAEGGPNMWNHFERNHHIVPIPYSMATENGGTNGYVNHAFSESLSRGHYGGPPRFRSISVETISDSDRDSDMALLPGSFAPSQRPGRSGSAPVAIDGTDDAHRQIVDIDMEENQLESHRSNHVQEDEEGFDDDGREVMLDDVTSGEEDNAETAGNQIEANMDGDGEPDGEDDESDDDEESSSDDEDEEGSIDLEAEQDQDVGDSPVFISMRNCPLGISDLLLPPAAGNDDVRVKAEPGASEHEQVQSQESVVCVGSRHPTQVFTPLGSTPLAQVINSADIISYHGSSQLQDSQAQPAVPLATENITTTAEGNQEGTDTVVNLLVARPGKKKKVRAKSPSPPPPAAPKPRATIRVTFHLFDDNEGPDGLPVTQETNAGPSDVKKETQDHTKFSSMDVNANGITPMLTSPEKGVAPVTTPLEAMAPALPVLPTISPSSTDAAVSSAVPTAAPSAAPSVGSPTTRPQAELVPDSTTAAPLKAALPEHHGIEPKFRIVNFKVASIAQGKVDSDYYISPSGWNAIGSDADDDDDDEEDGDDDIEVDGAETKPKKNKKRKFQELLMKGESSGAMKPEEIGGDDALQNMVTGGVDPFAAGAASGSILQAMMGGSDQAELARLAAELDKKYNTTSKPKRKRVPQQDDYDYKDPFIDDSELQMDEPALLQRPVKTGYYVQKGAVELIKDEEEDSS</sequence>
<dbReference type="Proteomes" id="UP001227268">
    <property type="component" value="Unassembled WGS sequence"/>
</dbReference>
<evidence type="ECO:0000313" key="1">
    <source>
        <dbReference type="EMBL" id="KAJ9091233.1"/>
    </source>
</evidence>
<proteinExistence type="predicted"/>